<dbReference type="STRING" id="105984.A0A427XK92"/>
<evidence type="ECO:0000313" key="14">
    <source>
        <dbReference type="Proteomes" id="UP000279236"/>
    </source>
</evidence>
<comment type="caution">
    <text evidence="13">The sequence shown here is derived from an EMBL/GenBank/DDBJ whole genome shotgun (WGS) entry which is preliminary data.</text>
</comment>
<evidence type="ECO:0000256" key="9">
    <source>
        <dbReference type="ARBA" id="ARBA00038987"/>
    </source>
</evidence>
<dbReference type="EMBL" id="RSCE01000010">
    <property type="protein sequence ID" value="RSH79309.1"/>
    <property type="molecule type" value="Genomic_DNA"/>
</dbReference>
<dbReference type="Pfam" id="PF01066">
    <property type="entry name" value="CDP-OH_P_transf"/>
    <property type="match status" value="1"/>
</dbReference>
<dbReference type="OrthoDB" id="196717at2759"/>
<name>A0A427XK92_9TREE</name>
<comment type="catalytic activity">
    <reaction evidence="10">
        <text>CDP-N,N-dimethylethanolamine + a 1,2-diacyl-sn-glycerol = a 1,2-diacyl-sn-glycero-3-phospho-N,N-dimethylethanolamine + CMP + H(+)</text>
        <dbReference type="Rhea" id="RHEA:33775"/>
        <dbReference type="ChEBI" id="CHEBI:15378"/>
        <dbReference type="ChEBI" id="CHEBI:17815"/>
        <dbReference type="ChEBI" id="CHEBI:60377"/>
        <dbReference type="ChEBI" id="CHEBI:64572"/>
        <dbReference type="ChEBI" id="CHEBI:65117"/>
    </reaction>
    <physiologicalReaction direction="left-to-right" evidence="10">
        <dbReference type="Rhea" id="RHEA:33776"/>
    </physiologicalReaction>
</comment>
<dbReference type="GO" id="GO:0016020">
    <property type="term" value="C:membrane"/>
    <property type="evidence" value="ECO:0007669"/>
    <property type="project" value="InterPro"/>
</dbReference>
<evidence type="ECO:0000256" key="10">
    <source>
        <dbReference type="ARBA" id="ARBA00051857"/>
    </source>
</evidence>
<dbReference type="PANTHER" id="PTHR10414:SF37">
    <property type="entry name" value="BB IN A BOXCAR, ISOFORM C"/>
    <property type="match status" value="1"/>
</dbReference>
<dbReference type="InterPro" id="IPR014472">
    <property type="entry name" value="CHOPT"/>
</dbReference>
<protein>
    <recommendedName>
        <fullName evidence="9">diacylglycerol cholinephosphotransferase</fullName>
        <ecNumber evidence="9">2.7.8.2</ecNumber>
    </recommendedName>
</protein>
<feature type="transmembrane region" description="Helical" evidence="12">
    <location>
        <begin position="79"/>
        <end position="97"/>
    </location>
</feature>
<evidence type="ECO:0000256" key="2">
    <source>
        <dbReference type="ARBA" id="ARBA00004127"/>
    </source>
</evidence>
<evidence type="ECO:0000313" key="13">
    <source>
        <dbReference type="EMBL" id="RSH79309.1"/>
    </source>
</evidence>
<feature type="transmembrane region" description="Helical" evidence="12">
    <location>
        <begin position="48"/>
        <end position="67"/>
    </location>
</feature>
<accession>A0A427XK92</accession>
<keyword evidence="6 12" id="KW-1133">Transmembrane helix</keyword>
<evidence type="ECO:0000256" key="8">
    <source>
        <dbReference type="ARBA" id="ARBA00037890"/>
    </source>
</evidence>
<dbReference type="InterPro" id="IPR043130">
    <property type="entry name" value="CDP-OH_PTrfase_TM_dom"/>
</dbReference>
<sequence>MRITRAQFDGLDKYKYSGIDKSVLSRHVLTPYWNLLVKAFPRWLAPNAITFIGLCFVFSNVATLLYYDIDYTGTALPPWVYMTWSFGLFAYQSMDAIDGKQARRLGMGSALGEMFDHGCDAINTTLEVILACHALGLTNSWWAVASQTASLLNFYSSTWEEYHTGTLYLSAFSGPVEGIILIVCIYAITAFHPMGSAFWAQPLVSLIPGGVGVKVAEVIDSTIGLPSAYTLSTLPINVAFMVFGAFGTCANMVNSYYNVIAARHRDKKPILSPLLGLLPFGVHTLILVAWLHSSIRGGVELVHDARLLPFLLYWGMAAAYQVSQLILAHVTKSPFPYWNGMMVYSLFGAVDANAQWLFDREPMVQSSPTAATVFIWMSFMIALFNYIRFAREVIWQICDYTGIACFTVRKKDPQGQWVEDEDTARALKASIVHKKNN</sequence>
<comment type="similarity">
    <text evidence="3 11">Belongs to the CDP-alcohol phosphatidyltransferase class-I family.</text>
</comment>
<feature type="transmembrane region" description="Helical" evidence="12">
    <location>
        <begin position="311"/>
        <end position="330"/>
    </location>
</feature>
<dbReference type="Gene3D" id="1.20.120.1760">
    <property type="match status" value="1"/>
</dbReference>
<dbReference type="FunFam" id="1.20.120.1760:FF:000012">
    <property type="entry name" value="sn-1,2-diacylglycerol cholinephosphotransferase"/>
    <property type="match status" value="1"/>
</dbReference>
<dbReference type="Proteomes" id="UP000279236">
    <property type="component" value="Unassembled WGS sequence"/>
</dbReference>
<dbReference type="AlphaFoldDB" id="A0A427XK92"/>
<keyword evidence="14" id="KW-1185">Reference proteome</keyword>
<dbReference type="InterPro" id="IPR000462">
    <property type="entry name" value="CDP-OH_P_trans"/>
</dbReference>
<evidence type="ECO:0000256" key="12">
    <source>
        <dbReference type="SAM" id="Phobius"/>
    </source>
</evidence>
<dbReference type="InterPro" id="IPR048254">
    <property type="entry name" value="CDP_ALCOHOL_P_TRANSF_CS"/>
</dbReference>
<evidence type="ECO:0000256" key="11">
    <source>
        <dbReference type="RuleBase" id="RU003750"/>
    </source>
</evidence>
<proteinExistence type="inferred from homology"/>
<dbReference type="PIRSF" id="PIRSF015665">
    <property type="entry name" value="CHOPT"/>
    <property type="match status" value="1"/>
</dbReference>
<feature type="transmembrane region" description="Helical" evidence="12">
    <location>
        <begin position="269"/>
        <end position="291"/>
    </location>
</feature>
<evidence type="ECO:0000256" key="5">
    <source>
        <dbReference type="ARBA" id="ARBA00022692"/>
    </source>
</evidence>
<dbReference type="GO" id="GO:0004142">
    <property type="term" value="F:diacylglycerol cholinephosphotransferase activity"/>
    <property type="evidence" value="ECO:0007669"/>
    <property type="project" value="UniProtKB-EC"/>
</dbReference>
<dbReference type="RefSeq" id="XP_028474456.1">
    <property type="nucleotide sequence ID" value="XM_028617149.1"/>
</dbReference>
<feature type="transmembrane region" description="Helical" evidence="12">
    <location>
        <begin position="370"/>
        <end position="387"/>
    </location>
</feature>
<dbReference type="EC" id="2.7.8.2" evidence="9"/>
<evidence type="ECO:0000256" key="4">
    <source>
        <dbReference type="ARBA" id="ARBA00022679"/>
    </source>
</evidence>
<evidence type="ECO:0000256" key="6">
    <source>
        <dbReference type="ARBA" id="ARBA00022989"/>
    </source>
</evidence>
<dbReference type="GeneID" id="39585892"/>
<evidence type="ECO:0000256" key="3">
    <source>
        <dbReference type="ARBA" id="ARBA00010441"/>
    </source>
</evidence>
<keyword evidence="5 12" id="KW-0812">Transmembrane</keyword>
<gene>
    <name evidence="13" type="ORF">EHS24_001349</name>
</gene>
<dbReference type="GO" id="GO:0012505">
    <property type="term" value="C:endomembrane system"/>
    <property type="evidence" value="ECO:0007669"/>
    <property type="project" value="UniProtKB-SubCell"/>
</dbReference>
<comment type="subcellular location">
    <subcellularLocation>
        <location evidence="2">Endomembrane system</location>
        <topology evidence="2">Multi-pass membrane protein</topology>
    </subcellularLocation>
</comment>
<feature type="transmembrane region" description="Helical" evidence="12">
    <location>
        <begin position="234"/>
        <end position="257"/>
    </location>
</feature>
<keyword evidence="4 11" id="KW-0808">Transferase</keyword>
<evidence type="ECO:0000256" key="7">
    <source>
        <dbReference type="ARBA" id="ARBA00023136"/>
    </source>
</evidence>
<keyword evidence="7 12" id="KW-0472">Membrane</keyword>
<dbReference type="PANTHER" id="PTHR10414">
    <property type="entry name" value="ETHANOLAMINEPHOSPHOTRANSFERASE"/>
    <property type="match status" value="1"/>
</dbReference>
<feature type="transmembrane region" description="Helical" evidence="12">
    <location>
        <begin position="337"/>
        <end position="358"/>
    </location>
</feature>
<reference evidence="13 14" key="1">
    <citation type="submission" date="2018-11" db="EMBL/GenBank/DDBJ databases">
        <title>Genome sequence of Apiotrichum porosum DSM 27194.</title>
        <authorList>
            <person name="Aliyu H."/>
            <person name="Gorte O."/>
            <person name="Ochsenreither K."/>
        </authorList>
    </citation>
    <scope>NUCLEOTIDE SEQUENCE [LARGE SCALE GENOMIC DNA]</scope>
    <source>
        <strain evidence="13 14">DSM 27194</strain>
    </source>
</reference>
<comment type="cofactor">
    <cofactor evidence="1">
        <name>Mg(2+)</name>
        <dbReference type="ChEBI" id="CHEBI:18420"/>
    </cofactor>
</comment>
<comment type="pathway">
    <text evidence="8">Phospholipid metabolism; phosphatidylcholine biosynthesis; phosphatidylcholine from phosphocholine: step 2/2.</text>
</comment>
<evidence type="ECO:0000256" key="1">
    <source>
        <dbReference type="ARBA" id="ARBA00001946"/>
    </source>
</evidence>
<dbReference type="PROSITE" id="PS00379">
    <property type="entry name" value="CDP_ALCOHOL_P_TRANSF"/>
    <property type="match status" value="1"/>
</dbReference>
<organism evidence="13 14">
    <name type="scientific">Apiotrichum porosum</name>
    <dbReference type="NCBI Taxonomy" id="105984"/>
    <lineage>
        <taxon>Eukaryota</taxon>
        <taxon>Fungi</taxon>
        <taxon>Dikarya</taxon>
        <taxon>Basidiomycota</taxon>
        <taxon>Agaricomycotina</taxon>
        <taxon>Tremellomycetes</taxon>
        <taxon>Trichosporonales</taxon>
        <taxon>Trichosporonaceae</taxon>
        <taxon>Apiotrichum</taxon>
    </lineage>
</organism>